<keyword evidence="1" id="KW-0732">Signal</keyword>
<sequence length="739" mass="82213">MINKLYILNWLYRLIFIAAFLLIFGFIALTESMCGKPGITPNCAYINDLSKQVYKVGDIVSYHCLSAPCYAPNLVPRRCQENGSWSGTIPFCHKPSGSESVLQLSLIEEQNRYDAGPTMDKINDTCITTYAGPNTFWIATLTKSFRIVAVRVIFPDRIKEISVMVEIMEGNSSRSPCESHQRKSDSERNGQLFVCKKGAIGDKVIITQQLSESYNENERFGICEVFIFLQPHYACLRPDIPYMGSGRIKASPIKYVFDCAEDYELVGDKETVCRSDGTWSSGYSTCKKRTHCGELPTVANGFVRANFTTINSTAWLECEEGYRPLSDHPIHCLPTGAWTSLSLRCEIIKCDPNPVIPHGKGILPSGFLYGSKLHITCDKGFVAVESWPRECDENGTWGNLNICSQIICDPSNLEANDGGQWVPLNETISIRVLICQTNHHIEGSPAVTQCLPNGSWSYTTAVCRRTPQFDTWNSEWTPSTILLSAVAVGAATAICILCLAMCFLVLKKRRQSKINSTVFHVGVSDSILYHDGSKEQQYKANTYEDLIELRHNPTNTKPRKPSSALPHLPIPPMDTDPVYAQPFETSTVFPKLSTASAGGDIYTAHIYAEPIDSQIPLSGPSAFNSASEAWLRSGAKKFGRKMSLPGRASVPEDCDQQTNQSNSTTLRLTGNSSMNSTDLTLNNKGRTTQYESKTPVTMDLISNSVYLETKDVSFKPKKDLDQFEMIDNDIYQDDYFSNV</sequence>
<feature type="transmembrane region" description="Helical" evidence="6">
    <location>
        <begin position="481"/>
        <end position="506"/>
    </location>
</feature>
<evidence type="ECO:0000256" key="3">
    <source>
        <dbReference type="ARBA" id="ARBA00023157"/>
    </source>
</evidence>
<feature type="transmembrane region" description="Helical" evidence="6">
    <location>
        <begin position="12"/>
        <end position="29"/>
    </location>
</feature>
<dbReference type="InterPro" id="IPR000436">
    <property type="entry name" value="Sushi_SCR_CCP_dom"/>
</dbReference>
<dbReference type="Proteomes" id="UP000887116">
    <property type="component" value="Unassembled WGS sequence"/>
</dbReference>
<reference evidence="8" key="1">
    <citation type="submission" date="2020-07" db="EMBL/GenBank/DDBJ databases">
        <title>Multicomponent nature underlies the extraordinary mechanical properties of spider dragline silk.</title>
        <authorList>
            <person name="Kono N."/>
            <person name="Nakamura H."/>
            <person name="Mori M."/>
            <person name="Yoshida Y."/>
            <person name="Ohtoshi R."/>
            <person name="Malay A.D."/>
            <person name="Moran D.A.P."/>
            <person name="Tomita M."/>
            <person name="Numata K."/>
            <person name="Arakawa K."/>
        </authorList>
    </citation>
    <scope>NUCLEOTIDE SEQUENCE</scope>
</reference>
<dbReference type="PROSITE" id="PS50923">
    <property type="entry name" value="SUSHI"/>
    <property type="match status" value="4"/>
</dbReference>
<feature type="domain" description="Sushi" evidence="7">
    <location>
        <begin position="290"/>
        <end position="347"/>
    </location>
</feature>
<feature type="domain" description="Sushi" evidence="7">
    <location>
        <begin position="348"/>
        <end position="405"/>
    </location>
</feature>
<keyword evidence="6" id="KW-0812">Transmembrane</keyword>
<evidence type="ECO:0000259" key="7">
    <source>
        <dbReference type="PROSITE" id="PS50923"/>
    </source>
</evidence>
<keyword evidence="6" id="KW-0472">Membrane</keyword>
<feature type="disulfide bond" evidence="4">
    <location>
        <begin position="259"/>
        <end position="286"/>
    </location>
</feature>
<proteinExistence type="predicted"/>
<dbReference type="SUPFAM" id="SSF57535">
    <property type="entry name" value="Complement control module/SCR domain"/>
    <property type="match status" value="4"/>
</dbReference>
<evidence type="ECO:0000256" key="6">
    <source>
        <dbReference type="SAM" id="Phobius"/>
    </source>
</evidence>
<keyword evidence="9" id="KW-1185">Reference proteome</keyword>
<feature type="compositionally biased region" description="Polar residues" evidence="5">
    <location>
        <begin position="656"/>
        <end position="682"/>
    </location>
</feature>
<comment type="caution">
    <text evidence="8">The sequence shown here is derived from an EMBL/GenBank/DDBJ whole genome shotgun (WGS) entry which is preliminary data.</text>
</comment>
<protein>
    <submittedName>
        <fullName evidence="8">CUB and sushi domain-containing protein 3</fullName>
    </submittedName>
</protein>
<evidence type="ECO:0000313" key="8">
    <source>
        <dbReference type="EMBL" id="GFQ83810.1"/>
    </source>
</evidence>
<dbReference type="OrthoDB" id="406096at2759"/>
<dbReference type="CDD" id="cd00033">
    <property type="entry name" value="CCP"/>
    <property type="match status" value="4"/>
</dbReference>
<evidence type="ECO:0000256" key="4">
    <source>
        <dbReference type="PROSITE-ProRule" id="PRU00302"/>
    </source>
</evidence>
<dbReference type="PANTHER" id="PTHR45656">
    <property type="entry name" value="PROTEIN CBR-CLEC-78"/>
    <property type="match status" value="1"/>
</dbReference>
<accession>A0A8X6KRC5</accession>
<dbReference type="Gene3D" id="2.10.70.10">
    <property type="entry name" value="Complement Module, domain 1"/>
    <property type="match status" value="4"/>
</dbReference>
<feature type="region of interest" description="Disordered" evidence="5">
    <location>
        <begin position="647"/>
        <end position="682"/>
    </location>
</feature>
<dbReference type="SMART" id="SM00032">
    <property type="entry name" value="CCP"/>
    <property type="match status" value="5"/>
</dbReference>
<feature type="disulfide bond" evidence="4">
    <location>
        <begin position="318"/>
        <end position="345"/>
    </location>
</feature>
<organism evidence="8 9">
    <name type="scientific">Trichonephila clavata</name>
    <name type="common">Joro spider</name>
    <name type="synonym">Nephila clavata</name>
    <dbReference type="NCBI Taxonomy" id="2740835"/>
    <lineage>
        <taxon>Eukaryota</taxon>
        <taxon>Metazoa</taxon>
        <taxon>Ecdysozoa</taxon>
        <taxon>Arthropoda</taxon>
        <taxon>Chelicerata</taxon>
        <taxon>Arachnida</taxon>
        <taxon>Araneae</taxon>
        <taxon>Araneomorphae</taxon>
        <taxon>Entelegynae</taxon>
        <taxon>Araneoidea</taxon>
        <taxon>Nephilidae</taxon>
        <taxon>Trichonephila</taxon>
    </lineage>
</organism>
<dbReference type="EMBL" id="BMAO01032667">
    <property type="protein sequence ID" value="GFQ83810.1"/>
    <property type="molecule type" value="Genomic_DNA"/>
</dbReference>
<keyword evidence="2" id="KW-0677">Repeat</keyword>
<gene>
    <name evidence="8" type="primary">X975_02132</name>
    <name evidence="8" type="ORF">TNCT_54731</name>
</gene>
<evidence type="ECO:0000313" key="9">
    <source>
        <dbReference type="Proteomes" id="UP000887116"/>
    </source>
</evidence>
<dbReference type="AlphaFoldDB" id="A0A8X6KRC5"/>
<evidence type="ECO:0000256" key="1">
    <source>
        <dbReference type="ARBA" id="ARBA00022729"/>
    </source>
</evidence>
<name>A0A8X6KRC5_TRICU</name>
<dbReference type="InterPro" id="IPR051277">
    <property type="entry name" value="SEZ6_CSMD_C4BPB_Regulators"/>
</dbReference>
<evidence type="ECO:0000256" key="5">
    <source>
        <dbReference type="SAM" id="MobiDB-lite"/>
    </source>
</evidence>
<dbReference type="PANTHER" id="PTHR45656:SF4">
    <property type="entry name" value="PROTEIN CBR-CLEC-78"/>
    <property type="match status" value="1"/>
</dbReference>
<feature type="domain" description="Sushi" evidence="7">
    <location>
        <begin position="233"/>
        <end position="288"/>
    </location>
</feature>
<evidence type="ECO:0000256" key="2">
    <source>
        <dbReference type="ARBA" id="ARBA00022737"/>
    </source>
</evidence>
<dbReference type="InterPro" id="IPR035976">
    <property type="entry name" value="Sushi/SCR/CCP_sf"/>
</dbReference>
<keyword evidence="3 4" id="KW-1015">Disulfide bond</keyword>
<keyword evidence="6" id="KW-1133">Transmembrane helix</keyword>
<comment type="caution">
    <text evidence="4">Lacks conserved residue(s) required for the propagation of feature annotation.</text>
</comment>
<feature type="domain" description="Sushi" evidence="7">
    <location>
        <begin position="32"/>
        <end position="94"/>
    </location>
</feature>
<keyword evidence="4" id="KW-0768">Sushi</keyword>
<dbReference type="Pfam" id="PF00084">
    <property type="entry name" value="Sushi"/>
    <property type="match status" value="4"/>
</dbReference>